<evidence type="ECO:0000256" key="1">
    <source>
        <dbReference type="ARBA" id="ARBA00000085"/>
    </source>
</evidence>
<dbReference type="NCBIfam" id="TIGR00229">
    <property type="entry name" value="sensory_box"/>
    <property type="match status" value="1"/>
</dbReference>
<dbReference type="SMART" id="SM00387">
    <property type="entry name" value="HATPase_c"/>
    <property type="match status" value="1"/>
</dbReference>
<feature type="domain" description="Histidine kinase" evidence="6">
    <location>
        <begin position="296"/>
        <end position="511"/>
    </location>
</feature>
<evidence type="ECO:0000313" key="9">
    <source>
        <dbReference type="EMBL" id="MCU7619335.1"/>
    </source>
</evidence>
<comment type="caution">
    <text evidence="9">The sequence shown here is derived from an EMBL/GenBank/DDBJ whole genome shotgun (WGS) entry which is preliminary data.</text>
</comment>
<dbReference type="InterPro" id="IPR005467">
    <property type="entry name" value="His_kinase_dom"/>
</dbReference>
<keyword evidence="5" id="KW-0418">Kinase</keyword>
<evidence type="ECO:0000256" key="2">
    <source>
        <dbReference type="ARBA" id="ARBA00012438"/>
    </source>
</evidence>
<dbReference type="Gene3D" id="3.30.565.10">
    <property type="entry name" value="Histidine kinase-like ATPase, C-terminal domain"/>
    <property type="match status" value="1"/>
</dbReference>
<gene>
    <name evidence="9" type="ORF">NZ698_19310</name>
</gene>
<dbReference type="CDD" id="cd00082">
    <property type="entry name" value="HisKA"/>
    <property type="match status" value="1"/>
</dbReference>
<dbReference type="PROSITE" id="PS50109">
    <property type="entry name" value="HIS_KIN"/>
    <property type="match status" value="1"/>
</dbReference>
<dbReference type="PANTHER" id="PTHR43047">
    <property type="entry name" value="TWO-COMPONENT HISTIDINE PROTEIN KINASE"/>
    <property type="match status" value="1"/>
</dbReference>
<feature type="domain" description="PAC" evidence="8">
    <location>
        <begin position="94"/>
        <end position="146"/>
    </location>
</feature>
<sequence length="517" mass="58583">METSHEAFNGSGGNLEHHLDIYLKALNSANSGIIITDNTQPDNPIIYCNKAFETITGYSHNEIIGHNCRFLQSQDRAQPERNILKECIEEGKECRVEIRNYKKNGKLFWNELYVSPVQNDAGEVTHFIGVQNDITDRKRAEYELREEKASVEKKIQTRTQELIDNQAFLSSIIHTVRESLLVLDAKFVVISANTHFLNTFKVSAEDTVGTLLFELGNHQWDIEALKDLLIKILPTNNPVIDFEVEHDFPHIGKKIMLLNAYRVEFEGQYKDRILIAIEDITDKTEIDRRKDDFLSIASHELKTPLTTIKGLVQLLQRMPPEGASEKYLSTLDKVGNYVDRLNNLITELLDTSKIQSGNIELHNEPFIIDKTIKDTVESLSLATHDYKVELSGITNASILGDELQISQVLNNLISNAIKYSPGEEKVDVHVSRVGDFVKISVTDYGMGISPHDKTKIFDRFFRARDIQKKFPGLGIGLYISHEIIANHKGSLWVESEIGKGSTFSFTLPIMKVDDNGK</sequence>
<dbReference type="InterPro" id="IPR001610">
    <property type="entry name" value="PAC"/>
</dbReference>
<reference evidence="10" key="1">
    <citation type="submission" date="2023-07" db="EMBL/GenBank/DDBJ databases">
        <title>Chryseobacterium sp. strain PBS4-4 Genome sequencing and assembly.</title>
        <authorList>
            <person name="Jung Y."/>
        </authorList>
    </citation>
    <scope>NUCLEOTIDE SEQUENCE [LARGE SCALE GENOMIC DNA]</scope>
    <source>
        <strain evidence="10">PBS4-4</strain>
    </source>
</reference>
<protein>
    <recommendedName>
        <fullName evidence="2">histidine kinase</fullName>
        <ecNumber evidence="2">2.7.13.3</ecNumber>
    </recommendedName>
</protein>
<dbReference type="EC" id="2.7.13.3" evidence="2"/>
<dbReference type="PROSITE" id="PS50113">
    <property type="entry name" value="PAC"/>
    <property type="match status" value="1"/>
</dbReference>
<dbReference type="SUPFAM" id="SSF47384">
    <property type="entry name" value="Homodimeric domain of signal transducing histidine kinase"/>
    <property type="match status" value="1"/>
</dbReference>
<dbReference type="PROSITE" id="PS50112">
    <property type="entry name" value="PAS"/>
    <property type="match status" value="1"/>
</dbReference>
<dbReference type="SUPFAM" id="SSF55874">
    <property type="entry name" value="ATPase domain of HSP90 chaperone/DNA topoisomerase II/histidine kinase"/>
    <property type="match status" value="1"/>
</dbReference>
<dbReference type="Pfam" id="PF02518">
    <property type="entry name" value="HATPase_c"/>
    <property type="match status" value="1"/>
</dbReference>
<dbReference type="InterPro" id="IPR003594">
    <property type="entry name" value="HATPase_dom"/>
</dbReference>
<dbReference type="InterPro" id="IPR003661">
    <property type="entry name" value="HisK_dim/P_dom"/>
</dbReference>
<dbReference type="InterPro" id="IPR036097">
    <property type="entry name" value="HisK_dim/P_sf"/>
</dbReference>
<evidence type="ECO:0000259" key="7">
    <source>
        <dbReference type="PROSITE" id="PS50112"/>
    </source>
</evidence>
<dbReference type="InterPro" id="IPR000014">
    <property type="entry name" value="PAS"/>
</dbReference>
<dbReference type="InterPro" id="IPR035965">
    <property type="entry name" value="PAS-like_dom_sf"/>
</dbReference>
<dbReference type="Pfam" id="PF00512">
    <property type="entry name" value="HisKA"/>
    <property type="match status" value="1"/>
</dbReference>
<dbReference type="InterPro" id="IPR004358">
    <property type="entry name" value="Sig_transdc_His_kin-like_C"/>
</dbReference>
<accession>A0ABT2WBE7</accession>
<dbReference type="InterPro" id="IPR000700">
    <property type="entry name" value="PAS-assoc_C"/>
</dbReference>
<dbReference type="Proteomes" id="UP001208649">
    <property type="component" value="Unassembled WGS sequence"/>
</dbReference>
<dbReference type="Gene3D" id="1.10.287.130">
    <property type="match status" value="1"/>
</dbReference>
<dbReference type="InterPro" id="IPR036890">
    <property type="entry name" value="HATPase_C_sf"/>
</dbReference>
<organism evidence="9 10">
    <name type="scientific">Chryseobacterium edaphi</name>
    <dbReference type="NCBI Taxonomy" id="2976532"/>
    <lineage>
        <taxon>Bacteria</taxon>
        <taxon>Pseudomonadati</taxon>
        <taxon>Bacteroidota</taxon>
        <taxon>Flavobacteriia</taxon>
        <taxon>Flavobacteriales</taxon>
        <taxon>Weeksellaceae</taxon>
        <taxon>Chryseobacterium group</taxon>
        <taxon>Chryseobacterium</taxon>
    </lineage>
</organism>
<dbReference type="Pfam" id="PF13426">
    <property type="entry name" value="PAS_9"/>
    <property type="match status" value="2"/>
</dbReference>
<evidence type="ECO:0000256" key="3">
    <source>
        <dbReference type="ARBA" id="ARBA00022553"/>
    </source>
</evidence>
<dbReference type="EMBL" id="JAOTEM010000009">
    <property type="protein sequence ID" value="MCU7619335.1"/>
    <property type="molecule type" value="Genomic_DNA"/>
</dbReference>
<comment type="catalytic activity">
    <reaction evidence="1">
        <text>ATP + protein L-histidine = ADP + protein N-phospho-L-histidine.</text>
        <dbReference type="EC" id="2.7.13.3"/>
    </reaction>
</comment>
<evidence type="ECO:0000256" key="4">
    <source>
        <dbReference type="ARBA" id="ARBA00022679"/>
    </source>
</evidence>
<dbReference type="SMART" id="SM00388">
    <property type="entry name" value="HisKA"/>
    <property type="match status" value="1"/>
</dbReference>
<keyword evidence="3" id="KW-0597">Phosphoprotein</keyword>
<keyword evidence="10" id="KW-1185">Reference proteome</keyword>
<keyword evidence="4" id="KW-0808">Transferase</keyword>
<evidence type="ECO:0000259" key="8">
    <source>
        <dbReference type="PROSITE" id="PS50113"/>
    </source>
</evidence>
<dbReference type="CDD" id="cd00075">
    <property type="entry name" value="HATPase"/>
    <property type="match status" value="1"/>
</dbReference>
<evidence type="ECO:0000256" key="5">
    <source>
        <dbReference type="ARBA" id="ARBA00022777"/>
    </source>
</evidence>
<dbReference type="SMART" id="SM00086">
    <property type="entry name" value="PAC"/>
    <property type="match status" value="1"/>
</dbReference>
<dbReference type="PANTHER" id="PTHR43047:SF72">
    <property type="entry name" value="OSMOSENSING HISTIDINE PROTEIN KINASE SLN1"/>
    <property type="match status" value="1"/>
</dbReference>
<dbReference type="RefSeq" id="WP_263004900.1">
    <property type="nucleotide sequence ID" value="NZ_JAOTEM010000009.1"/>
</dbReference>
<evidence type="ECO:0000313" key="10">
    <source>
        <dbReference type="Proteomes" id="UP001208649"/>
    </source>
</evidence>
<evidence type="ECO:0000259" key="6">
    <source>
        <dbReference type="PROSITE" id="PS50109"/>
    </source>
</evidence>
<name>A0ABT2WBE7_9FLAO</name>
<proteinExistence type="predicted"/>
<dbReference type="SUPFAM" id="SSF55785">
    <property type="entry name" value="PYP-like sensor domain (PAS domain)"/>
    <property type="match status" value="2"/>
</dbReference>
<dbReference type="CDD" id="cd00130">
    <property type="entry name" value="PAS"/>
    <property type="match status" value="2"/>
</dbReference>
<dbReference type="Gene3D" id="3.30.450.20">
    <property type="entry name" value="PAS domain"/>
    <property type="match status" value="2"/>
</dbReference>
<dbReference type="PRINTS" id="PR00344">
    <property type="entry name" value="BCTRLSENSOR"/>
</dbReference>
<dbReference type="SMART" id="SM00091">
    <property type="entry name" value="PAS"/>
    <property type="match status" value="2"/>
</dbReference>
<feature type="domain" description="PAS" evidence="7">
    <location>
        <begin position="18"/>
        <end position="91"/>
    </location>
</feature>